<sequence>MRHIQCQCGHLQGVVSPNAGVTRLLCHCQDCQAYAHALEQAERMLNPQGGTDVVTTLQQHVSFTSGAESLACVSLSDKGMLRWYASCCNTPIANTARDPKLSFVSLVHNCLDDLDHEFSPKYVAVNTKHAKGKVNASAISGLFATARIISSVVGAQLNGSWKKSPFFRPGTLKPVATPRVLHAAEREQAYQAAKS</sequence>
<dbReference type="Proteomes" id="UP000637423">
    <property type="component" value="Unassembled WGS sequence"/>
</dbReference>
<dbReference type="Pfam" id="PF19648">
    <property type="entry name" value="DUF6151"/>
    <property type="match status" value="1"/>
</dbReference>
<proteinExistence type="predicted"/>
<dbReference type="RefSeq" id="WP_188564850.1">
    <property type="nucleotide sequence ID" value="NZ_BMED01000001.1"/>
</dbReference>
<reference evidence="1" key="1">
    <citation type="journal article" date="2014" name="Int. J. Syst. Evol. Microbiol.">
        <title>Complete genome sequence of Corynebacterium casei LMG S-19264T (=DSM 44701T), isolated from a smear-ripened cheese.</title>
        <authorList>
            <consortium name="US DOE Joint Genome Institute (JGI-PGF)"/>
            <person name="Walter F."/>
            <person name="Albersmeier A."/>
            <person name="Kalinowski J."/>
            <person name="Ruckert C."/>
        </authorList>
    </citation>
    <scope>NUCLEOTIDE SEQUENCE</scope>
    <source>
        <strain evidence="1">CGMCC 1.10998</strain>
    </source>
</reference>
<accession>A0A916UBL6</accession>
<keyword evidence="2" id="KW-1185">Reference proteome</keyword>
<name>A0A916UBL6_9BURK</name>
<evidence type="ECO:0000313" key="1">
    <source>
        <dbReference type="EMBL" id="GGC65064.1"/>
    </source>
</evidence>
<organism evidence="1 2">
    <name type="scientific">Undibacterium terreum</name>
    <dbReference type="NCBI Taxonomy" id="1224302"/>
    <lineage>
        <taxon>Bacteria</taxon>
        <taxon>Pseudomonadati</taxon>
        <taxon>Pseudomonadota</taxon>
        <taxon>Betaproteobacteria</taxon>
        <taxon>Burkholderiales</taxon>
        <taxon>Oxalobacteraceae</taxon>
        <taxon>Undibacterium</taxon>
    </lineage>
</organism>
<dbReference type="Gene3D" id="2.170.150.70">
    <property type="match status" value="1"/>
</dbReference>
<gene>
    <name evidence="1" type="ORF">GCM10011396_10090</name>
</gene>
<protein>
    <recommendedName>
        <fullName evidence="3">CENP-V/GFA domain-containing protein</fullName>
    </recommendedName>
</protein>
<dbReference type="InterPro" id="IPR046149">
    <property type="entry name" value="DUF6151"/>
</dbReference>
<dbReference type="EMBL" id="BMED01000001">
    <property type="protein sequence ID" value="GGC65064.1"/>
    <property type="molecule type" value="Genomic_DNA"/>
</dbReference>
<reference evidence="1" key="2">
    <citation type="submission" date="2020-09" db="EMBL/GenBank/DDBJ databases">
        <authorList>
            <person name="Sun Q."/>
            <person name="Zhou Y."/>
        </authorList>
    </citation>
    <scope>NUCLEOTIDE SEQUENCE</scope>
    <source>
        <strain evidence="1">CGMCC 1.10998</strain>
    </source>
</reference>
<dbReference type="InterPro" id="IPR011057">
    <property type="entry name" value="Mss4-like_sf"/>
</dbReference>
<comment type="caution">
    <text evidence="1">The sequence shown here is derived from an EMBL/GenBank/DDBJ whole genome shotgun (WGS) entry which is preliminary data.</text>
</comment>
<dbReference type="AlphaFoldDB" id="A0A916UBL6"/>
<evidence type="ECO:0000313" key="2">
    <source>
        <dbReference type="Proteomes" id="UP000637423"/>
    </source>
</evidence>
<evidence type="ECO:0008006" key="3">
    <source>
        <dbReference type="Google" id="ProtNLM"/>
    </source>
</evidence>
<dbReference type="SUPFAM" id="SSF51316">
    <property type="entry name" value="Mss4-like"/>
    <property type="match status" value="1"/>
</dbReference>